<keyword evidence="2" id="KW-1185">Reference proteome</keyword>
<evidence type="ECO:0000313" key="2">
    <source>
        <dbReference type="Proteomes" id="UP001605036"/>
    </source>
</evidence>
<proteinExistence type="predicted"/>
<organism evidence="1 2">
    <name type="scientific">Riccia fluitans</name>
    <dbReference type="NCBI Taxonomy" id="41844"/>
    <lineage>
        <taxon>Eukaryota</taxon>
        <taxon>Viridiplantae</taxon>
        <taxon>Streptophyta</taxon>
        <taxon>Embryophyta</taxon>
        <taxon>Marchantiophyta</taxon>
        <taxon>Marchantiopsida</taxon>
        <taxon>Marchantiidae</taxon>
        <taxon>Marchantiales</taxon>
        <taxon>Ricciaceae</taxon>
        <taxon>Riccia</taxon>
    </lineage>
</organism>
<evidence type="ECO:0000313" key="1">
    <source>
        <dbReference type="EMBL" id="KAL2611639.1"/>
    </source>
</evidence>
<name>A0ABD1XS87_9MARC</name>
<sequence>MLSRERITCNFLKLDDVADQNRVLGMESRQLTLPPCSRASTSRSTGRAGNRPLVAVSMSESQSDDFFLKERMTSRWCRDSFRGRSIIRSPADSGGSNLRLALALATRLGLVVSRSHD</sequence>
<accession>A0ABD1XS87</accession>
<dbReference type="AlphaFoldDB" id="A0ABD1XS87"/>
<protein>
    <submittedName>
        <fullName evidence="1">Uncharacterized protein</fullName>
    </submittedName>
</protein>
<reference evidence="1 2" key="1">
    <citation type="submission" date="2024-09" db="EMBL/GenBank/DDBJ databases">
        <title>Chromosome-scale assembly of Riccia fluitans.</title>
        <authorList>
            <person name="Paukszto L."/>
            <person name="Sawicki J."/>
            <person name="Karawczyk K."/>
            <person name="Piernik-Szablinska J."/>
            <person name="Szczecinska M."/>
            <person name="Mazdziarz M."/>
        </authorList>
    </citation>
    <scope>NUCLEOTIDE SEQUENCE [LARGE SCALE GENOMIC DNA]</scope>
    <source>
        <strain evidence="1">Rf_01</strain>
        <tissue evidence="1">Aerial parts of the thallus</tissue>
    </source>
</reference>
<comment type="caution">
    <text evidence="1">The sequence shown here is derived from an EMBL/GenBank/DDBJ whole genome shotgun (WGS) entry which is preliminary data.</text>
</comment>
<gene>
    <name evidence="1" type="ORF">R1flu_023331</name>
</gene>
<dbReference type="EMBL" id="JBHFFA010000007">
    <property type="protein sequence ID" value="KAL2611639.1"/>
    <property type="molecule type" value="Genomic_DNA"/>
</dbReference>
<dbReference type="Proteomes" id="UP001605036">
    <property type="component" value="Unassembled WGS sequence"/>
</dbReference>